<name>A0ABN6PUH1_9BURK</name>
<organism evidence="3 4">
    <name type="scientific">Sphaerotilus microaerophilus</name>
    <dbReference type="NCBI Taxonomy" id="2914710"/>
    <lineage>
        <taxon>Bacteria</taxon>
        <taxon>Pseudomonadati</taxon>
        <taxon>Pseudomonadota</taxon>
        <taxon>Betaproteobacteria</taxon>
        <taxon>Burkholderiales</taxon>
        <taxon>Sphaerotilaceae</taxon>
        <taxon>Sphaerotilus</taxon>
    </lineage>
</organism>
<dbReference type="PROSITE" id="PS50943">
    <property type="entry name" value="HTH_CROC1"/>
    <property type="match status" value="1"/>
</dbReference>
<sequence>MPTRKRAPAATPADAVADGDGPLLSLAKQVRGWADVVLGLAGTATDLGLSLAQSAVKDPGKKAAVAEAGRLIRQWRVAAGMTLDEVSEAVGLGDSALMSQAEGGVVALPFDVVLRLAGVLGRHDPIPVLMGLTRQYSPELWASLESLGIGRLAVQGARERELANIYRRSDAARALDDARFAVLLAFTQQAFDSALALTAPVEAAPASTDPSPPRPPDRPAAKAAAKRAAKAPRAPASTTSPASAPAATRRRSSRA</sequence>
<gene>
    <name evidence="3" type="ORF">CATMQ487_50720</name>
</gene>
<dbReference type="Gene3D" id="1.10.260.40">
    <property type="entry name" value="lambda repressor-like DNA-binding domains"/>
    <property type="match status" value="1"/>
</dbReference>
<feature type="domain" description="HTH cro/C1-type" evidence="2">
    <location>
        <begin position="72"/>
        <end position="129"/>
    </location>
</feature>
<proteinExistence type="predicted"/>
<evidence type="ECO:0000313" key="3">
    <source>
        <dbReference type="EMBL" id="BDI08102.1"/>
    </source>
</evidence>
<reference evidence="3" key="1">
    <citation type="submission" date="2022-04" db="EMBL/GenBank/DDBJ databases">
        <title>Whole genome sequence of Sphaerotilus sp. FB-5.</title>
        <authorList>
            <person name="Takeda M."/>
            <person name="Narihara S."/>
            <person name="Akimoto M."/>
            <person name="Akimoto R."/>
            <person name="Nishiyashiki S."/>
            <person name="Murakami T."/>
        </authorList>
    </citation>
    <scope>NUCLEOTIDE SEQUENCE</scope>
    <source>
        <strain evidence="3">FB-5</strain>
    </source>
</reference>
<feature type="region of interest" description="Disordered" evidence="1">
    <location>
        <begin position="203"/>
        <end position="255"/>
    </location>
</feature>
<dbReference type="InterPro" id="IPR001387">
    <property type="entry name" value="Cro/C1-type_HTH"/>
</dbReference>
<dbReference type="SUPFAM" id="SSF47413">
    <property type="entry name" value="lambda repressor-like DNA-binding domains"/>
    <property type="match status" value="1"/>
</dbReference>
<evidence type="ECO:0000259" key="2">
    <source>
        <dbReference type="PROSITE" id="PS50943"/>
    </source>
</evidence>
<dbReference type="InterPro" id="IPR010982">
    <property type="entry name" value="Lambda_DNA-bd_dom_sf"/>
</dbReference>
<evidence type="ECO:0000313" key="4">
    <source>
        <dbReference type="Proteomes" id="UP001057498"/>
    </source>
</evidence>
<dbReference type="EMBL" id="AP025730">
    <property type="protein sequence ID" value="BDI08102.1"/>
    <property type="molecule type" value="Genomic_DNA"/>
</dbReference>
<accession>A0ABN6PUH1</accession>
<feature type="compositionally biased region" description="Low complexity" evidence="1">
    <location>
        <begin position="231"/>
        <end position="247"/>
    </location>
</feature>
<protein>
    <recommendedName>
        <fullName evidence="2">HTH cro/C1-type domain-containing protein</fullName>
    </recommendedName>
</protein>
<keyword evidence="4" id="KW-1185">Reference proteome</keyword>
<dbReference type="SMART" id="SM00530">
    <property type="entry name" value="HTH_XRE"/>
    <property type="match status" value="1"/>
</dbReference>
<dbReference type="RefSeq" id="WP_251971234.1">
    <property type="nucleotide sequence ID" value="NZ_AP025730.1"/>
</dbReference>
<dbReference type="CDD" id="cd00093">
    <property type="entry name" value="HTH_XRE"/>
    <property type="match status" value="1"/>
</dbReference>
<dbReference type="Proteomes" id="UP001057498">
    <property type="component" value="Chromosome"/>
</dbReference>
<evidence type="ECO:0000256" key="1">
    <source>
        <dbReference type="SAM" id="MobiDB-lite"/>
    </source>
</evidence>